<evidence type="ECO:0000313" key="3">
    <source>
        <dbReference type="EMBL" id="KEA60861.1"/>
    </source>
</evidence>
<keyword evidence="3" id="KW-0378">Hydrolase</keyword>
<dbReference type="InterPro" id="IPR000073">
    <property type="entry name" value="AB_hydrolase_1"/>
</dbReference>
<dbReference type="AlphaFoldDB" id="A0A071MWQ7"/>
<dbReference type="InterPro" id="IPR029058">
    <property type="entry name" value="AB_hydrolase_fold"/>
</dbReference>
<dbReference type="OrthoDB" id="8595425at2"/>
<dbReference type="Pfam" id="PF00561">
    <property type="entry name" value="Abhydrolase_1"/>
    <property type="match status" value="1"/>
</dbReference>
<dbReference type="SUPFAM" id="SSF53474">
    <property type="entry name" value="alpha/beta-Hydrolases"/>
    <property type="match status" value="1"/>
</dbReference>
<feature type="domain" description="AB hydrolase-1" evidence="1">
    <location>
        <begin position="52"/>
        <end position="164"/>
    </location>
</feature>
<dbReference type="GO" id="GO:0016787">
    <property type="term" value="F:hydrolase activity"/>
    <property type="evidence" value="ECO:0007669"/>
    <property type="project" value="UniProtKB-KW"/>
</dbReference>
<organism evidence="3">
    <name type="scientific">Burkholderia cenocepacia</name>
    <dbReference type="NCBI Taxonomy" id="95486"/>
    <lineage>
        <taxon>Bacteria</taxon>
        <taxon>Pseudomonadati</taxon>
        <taxon>Pseudomonadota</taxon>
        <taxon>Betaproteobacteria</taxon>
        <taxon>Burkholderiales</taxon>
        <taxon>Burkholderiaceae</taxon>
        <taxon>Burkholderia</taxon>
        <taxon>Burkholderia cepacia complex</taxon>
    </lineage>
</organism>
<evidence type="ECO:0000259" key="2">
    <source>
        <dbReference type="Pfam" id="PF13788"/>
    </source>
</evidence>
<dbReference type="EMBL" id="JJOA01000003">
    <property type="protein sequence ID" value="KEA60861.1"/>
    <property type="molecule type" value="Genomic_DNA"/>
</dbReference>
<dbReference type="InterPro" id="IPR050266">
    <property type="entry name" value="AB_hydrolase_sf"/>
</dbReference>
<dbReference type="PANTHER" id="PTHR43798">
    <property type="entry name" value="MONOACYLGLYCEROL LIPASE"/>
    <property type="match status" value="1"/>
</dbReference>
<dbReference type="PANTHER" id="PTHR43798:SF33">
    <property type="entry name" value="HYDROLASE, PUTATIVE (AFU_ORTHOLOGUE AFUA_2G14860)-RELATED"/>
    <property type="match status" value="1"/>
</dbReference>
<accession>A0A071MWQ7</accession>
<dbReference type="GO" id="GO:0016020">
    <property type="term" value="C:membrane"/>
    <property type="evidence" value="ECO:0007669"/>
    <property type="project" value="TreeGrafter"/>
</dbReference>
<protein>
    <submittedName>
        <fullName evidence="3">Alpha/beta hydrolase</fullName>
    </submittedName>
</protein>
<comment type="caution">
    <text evidence="3">The sequence shown here is derived from an EMBL/GenBank/DDBJ whole genome shotgun (WGS) entry which is preliminary data.</text>
</comment>
<dbReference type="Pfam" id="PF13788">
    <property type="entry name" value="DUF4180"/>
    <property type="match status" value="1"/>
</dbReference>
<feature type="domain" description="DUF4180" evidence="2">
    <location>
        <begin position="297"/>
        <end position="406"/>
    </location>
</feature>
<dbReference type="InterPro" id="IPR025438">
    <property type="entry name" value="DUF4180"/>
</dbReference>
<dbReference type="Gene3D" id="3.40.50.1820">
    <property type="entry name" value="alpha/beta hydrolase"/>
    <property type="match status" value="1"/>
</dbReference>
<reference evidence="3" key="1">
    <citation type="submission" date="2014-04" db="EMBL/GenBank/DDBJ databases">
        <title>In planta biocontrol of soil-borne Fusarium wilt of banana through a plant endophytic bacterium, Burkholderia cenocepacia 869T2.</title>
        <authorList>
            <person name="Ho Y.-N."/>
            <person name="Chiang H.-M."/>
            <person name="Chao C.-P."/>
            <person name="Su C.-C."/>
            <person name="Hsu H.-F."/>
            <person name="Guo C.-T."/>
            <person name="Hsieh J.-L."/>
            <person name="Huang C.-C."/>
        </authorList>
    </citation>
    <scope>NUCLEOTIDE SEQUENCE [LARGE SCALE GENOMIC DNA]</scope>
    <source>
        <strain evidence="3">869T2</strain>
    </source>
</reference>
<sequence>MSAIFRSPRHARAIRAAYAAALSHWPAGHRRITVQTRHGATHVIACGPEHAPPVVLIHGAQTTAASWQHYAAAWSTHFRLYAIDVIGEAGPSAPSRPPLASDAYAQWLDDVLDGLQVSRAAFVGISLGARTALDFALRRPARVTRLVLLCPSGIGRQKPFLWWALPLLLLGEVGRACVRRRVLGRLPPASTPAERDALALMRAVDRGFRPRLEPIPVFDDATLRTLSAPVLAIVGGHDALLDSRDTHDRLTRLVPHAQVLMLPEQRHFIRGQRDNVLAFLISTKPIDMHHRIVQAAGSRVLVRDPCAGLVRRESDALDLVALAHEHEADWIAIAADALHDDFYRLDSGLAGTVLQKLVNYGVRLGVVGDIDRRLARSEALRALVRESNRGKSVWFVASEADLLRRLGA</sequence>
<evidence type="ECO:0000259" key="1">
    <source>
        <dbReference type="Pfam" id="PF00561"/>
    </source>
</evidence>
<name>A0A071MWQ7_9BURK</name>
<gene>
    <name evidence="3" type="ORF">DT99_03690</name>
</gene>
<proteinExistence type="predicted"/>